<evidence type="ECO:0000256" key="1">
    <source>
        <dbReference type="ARBA" id="ARBA00023172"/>
    </source>
</evidence>
<dbReference type="RefSeq" id="WP_253002063.1">
    <property type="nucleotide sequence ID" value="NZ_BAABCD010000056.1"/>
</dbReference>
<sequence length="654" mass="71967">MTNPAVNTAATRTVGLTPVVPLLTSPLFANRHHRTPEAAPEPVFGDDVWPLHYLSLSENQITLNINFAAIRPRHREAAKVYLYNVLNTETQRRTTSMKSRFPSAGTALHMFHAMKLLLDWIDAHGLSSIADLTTDDWTQYGEHVGAREDCAYSHKVAQLVHLGRLWAHNVDLPSPYAFTAPSWFSAKYSRWLGPAPVEYENKTEPFHPEAISALIVAAHTVISGYLDGTLTVGRRGIKKTAETWFTAQGITLPPGRLSAENARQWKDATNWLQSYDAGSVRSAAFVLISYFTGMRPQEVLHLQRGCLRYNPVTSNASAAAEYTIVGREFKGLRDEYGDQLSQGAQRDQPWVTIEPAARAIEALEQLARPDTPYLFAWNRRPREGQQRQGEVATTSSIGISLGSFITLWNAHATQNGDPVVPISGPTSILSENQSGDAARLLIGTTRFRRTLAYHIANQPGGEIALGIQYGHVKSVVSLGYAGREESGFPDVVELDALLGSWDDLTLLAEELEGGSAISGPAANRVRDGVTAFAAEFAGEVKTEAALERFKRSGLTLIHDNGHAHNVCSYVAATALCHPTRTTNRDSGTPDLTNCQRGCPNIALLDRHFQEKTRQRDQLLAEIDYLPAPLAARNQQIADELTKEITRHEQGENNS</sequence>
<proteinExistence type="predicted"/>
<dbReference type="InterPro" id="IPR011010">
    <property type="entry name" value="DNA_brk_join_enz"/>
</dbReference>
<evidence type="ECO:0000313" key="2">
    <source>
        <dbReference type="EMBL" id="MFC4754276.1"/>
    </source>
</evidence>
<evidence type="ECO:0000313" key="3">
    <source>
        <dbReference type="Proteomes" id="UP001595836"/>
    </source>
</evidence>
<comment type="caution">
    <text evidence="2">The sequence shown here is derived from an EMBL/GenBank/DDBJ whole genome shotgun (WGS) entry which is preliminary data.</text>
</comment>
<dbReference type="SUPFAM" id="SSF56349">
    <property type="entry name" value="DNA breaking-rejoining enzymes"/>
    <property type="match status" value="1"/>
</dbReference>
<protein>
    <recommendedName>
        <fullName evidence="4">Integrase</fullName>
    </recommendedName>
</protein>
<name>A0ABV9PN39_9ACTN</name>
<dbReference type="Proteomes" id="UP001595836">
    <property type="component" value="Unassembled WGS sequence"/>
</dbReference>
<accession>A0ABV9PN39</accession>
<dbReference type="EMBL" id="JBHSHP010000016">
    <property type="protein sequence ID" value="MFC4754276.1"/>
    <property type="molecule type" value="Genomic_DNA"/>
</dbReference>
<keyword evidence="3" id="KW-1185">Reference proteome</keyword>
<keyword evidence="1" id="KW-0233">DNA recombination</keyword>
<evidence type="ECO:0008006" key="4">
    <source>
        <dbReference type="Google" id="ProtNLM"/>
    </source>
</evidence>
<dbReference type="InterPro" id="IPR013762">
    <property type="entry name" value="Integrase-like_cat_sf"/>
</dbReference>
<gene>
    <name evidence="2" type="ORF">ACFO7U_05710</name>
</gene>
<organism evidence="2 3">
    <name type="scientific">Dietzia aurantiaca</name>
    <dbReference type="NCBI Taxonomy" id="983873"/>
    <lineage>
        <taxon>Bacteria</taxon>
        <taxon>Bacillati</taxon>
        <taxon>Actinomycetota</taxon>
        <taxon>Actinomycetes</taxon>
        <taxon>Mycobacteriales</taxon>
        <taxon>Dietziaceae</taxon>
        <taxon>Dietzia</taxon>
    </lineage>
</organism>
<reference evidence="3" key="1">
    <citation type="journal article" date="2019" name="Int. J. Syst. Evol. Microbiol.">
        <title>The Global Catalogue of Microorganisms (GCM) 10K type strain sequencing project: providing services to taxonomists for standard genome sequencing and annotation.</title>
        <authorList>
            <consortium name="The Broad Institute Genomics Platform"/>
            <consortium name="The Broad Institute Genome Sequencing Center for Infectious Disease"/>
            <person name="Wu L."/>
            <person name="Ma J."/>
        </authorList>
    </citation>
    <scope>NUCLEOTIDE SEQUENCE [LARGE SCALE GENOMIC DNA]</scope>
    <source>
        <strain evidence="3">JCM 11882</strain>
    </source>
</reference>
<dbReference type="Gene3D" id="1.10.443.10">
    <property type="entry name" value="Intergrase catalytic core"/>
    <property type="match status" value="1"/>
</dbReference>